<dbReference type="Pfam" id="PF00071">
    <property type="entry name" value="Ras"/>
    <property type="match status" value="1"/>
</dbReference>
<dbReference type="InterPro" id="IPR001806">
    <property type="entry name" value="Small_GTPase"/>
</dbReference>
<evidence type="ECO:0000313" key="4">
    <source>
        <dbReference type="Proteomes" id="UP000007879"/>
    </source>
</evidence>
<evidence type="ECO:0000313" key="3">
    <source>
        <dbReference type="EnsemblMetazoa" id="XP_003388429.2"/>
    </source>
</evidence>
<keyword evidence="4" id="KW-1185">Reference proteome</keyword>
<reference evidence="4" key="1">
    <citation type="journal article" date="2010" name="Nature">
        <title>The Amphimedon queenslandica genome and the evolution of animal complexity.</title>
        <authorList>
            <person name="Srivastava M."/>
            <person name="Simakov O."/>
            <person name="Chapman J."/>
            <person name="Fahey B."/>
            <person name="Gauthier M.E."/>
            <person name="Mitros T."/>
            <person name="Richards G.S."/>
            <person name="Conaco C."/>
            <person name="Dacre M."/>
            <person name="Hellsten U."/>
            <person name="Larroux C."/>
            <person name="Putnam N.H."/>
            <person name="Stanke M."/>
            <person name="Adamska M."/>
            <person name="Darling A."/>
            <person name="Degnan S.M."/>
            <person name="Oakley T.H."/>
            <person name="Plachetzki D.C."/>
            <person name="Zhai Y."/>
            <person name="Adamski M."/>
            <person name="Calcino A."/>
            <person name="Cummins S.F."/>
            <person name="Goodstein D.M."/>
            <person name="Harris C."/>
            <person name="Jackson D.J."/>
            <person name="Leys S.P."/>
            <person name="Shu S."/>
            <person name="Woodcroft B.J."/>
            <person name="Vervoort M."/>
            <person name="Kosik K.S."/>
            <person name="Manning G."/>
            <person name="Degnan B.M."/>
            <person name="Rokhsar D.S."/>
        </authorList>
    </citation>
    <scope>NUCLEOTIDE SEQUENCE [LARGE SCALE GENOMIC DNA]</scope>
</reference>
<dbReference type="Gene3D" id="3.40.50.300">
    <property type="entry name" value="P-loop containing nucleotide triphosphate hydrolases"/>
    <property type="match status" value="1"/>
</dbReference>
<dbReference type="Pfam" id="PF08355">
    <property type="entry name" value="EF_assoc_1"/>
    <property type="match status" value="1"/>
</dbReference>
<protein>
    <recommendedName>
        <fullName evidence="2">Mitochondrial Rho GTPase 1/3 EF hand associated type-1 domain-containing protein</fullName>
    </recommendedName>
</protein>
<sequence>MFNPLPESTVELSESGTRFLTDLFNRYDKDGDQALSPTEQEDLFSICPEFMWDDLISHTVDTNNKGWVTLEGFLAFWTLQTNLDYTCTTSFLAHVGYSVIEKGGLASAVREVQPRGHEKSVFRCRVMGGRGCGKTTFCRSLISKMKDVTKDGDEDEVICIKSVTSANRRIYLVLHESSYDPLEHFDDNTLVVGSLLEGYDVVCLLFDSSERASFQSAVQLFNAIDSTISEVIPCVFIATKTDLPTVEQVGELQPNEFCHDVDLPPPLSVCLPLPDSYTQAYARLAAVSLDPSQNLPSSFRIPRWLKMASLGVLVTAGLGSLLVFLLVRMRRSGGNRFSL</sequence>
<organism evidence="3 4">
    <name type="scientific">Amphimedon queenslandica</name>
    <name type="common">Sponge</name>
    <dbReference type="NCBI Taxonomy" id="400682"/>
    <lineage>
        <taxon>Eukaryota</taxon>
        <taxon>Metazoa</taxon>
        <taxon>Porifera</taxon>
        <taxon>Demospongiae</taxon>
        <taxon>Heteroscleromorpha</taxon>
        <taxon>Haplosclerida</taxon>
        <taxon>Niphatidae</taxon>
        <taxon>Amphimedon</taxon>
    </lineage>
</organism>
<dbReference type="GeneID" id="100638053"/>
<feature type="domain" description="Mitochondrial Rho GTPase 1/3 EF hand associated type-1" evidence="2">
    <location>
        <begin position="52"/>
        <end position="115"/>
    </location>
</feature>
<dbReference type="GO" id="GO:0003924">
    <property type="term" value="F:GTPase activity"/>
    <property type="evidence" value="ECO:0007669"/>
    <property type="project" value="InterPro"/>
</dbReference>
<evidence type="ECO:0000256" key="1">
    <source>
        <dbReference type="SAM" id="Phobius"/>
    </source>
</evidence>
<reference evidence="3" key="2">
    <citation type="submission" date="2024-06" db="UniProtKB">
        <authorList>
            <consortium name="EnsemblMetazoa"/>
        </authorList>
    </citation>
    <scope>IDENTIFICATION</scope>
</reference>
<keyword evidence="1" id="KW-1133">Transmembrane helix</keyword>
<dbReference type="EnsemblMetazoa" id="XM_003388381.2">
    <property type="protein sequence ID" value="XP_003388429.2"/>
    <property type="gene ID" value="LOC100638053"/>
</dbReference>
<dbReference type="Proteomes" id="UP000007879">
    <property type="component" value="Unassembled WGS sequence"/>
</dbReference>
<accession>A0AAN0IGB9</accession>
<dbReference type="InterPro" id="IPR011992">
    <property type="entry name" value="EF-hand-dom_pair"/>
</dbReference>
<evidence type="ECO:0000259" key="2">
    <source>
        <dbReference type="Pfam" id="PF08355"/>
    </source>
</evidence>
<dbReference type="InterPro" id="IPR027417">
    <property type="entry name" value="P-loop_NTPase"/>
</dbReference>
<dbReference type="KEGG" id="aqu:100638053"/>
<proteinExistence type="predicted"/>
<name>A0AAN0IGB9_AMPQE</name>
<dbReference type="SUPFAM" id="SSF47473">
    <property type="entry name" value="EF-hand"/>
    <property type="match status" value="1"/>
</dbReference>
<keyword evidence="1" id="KW-0472">Membrane</keyword>
<dbReference type="SUPFAM" id="SSF52540">
    <property type="entry name" value="P-loop containing nucleoside triphosphate hydrolases"/>
    <property type="match status" value="1"/>
</dbReference>
<dbReference type="InterPro" id="IPR013566">
    <property type="entry name" value="EF_hand_assoc_1"/>
</dbReference>
<keyword evidence="1" id="KW-0812">Transmembrane</keyword>
<dbReference type="AlphaFoldDB" id="A0AAN0IGB9"/>
<dbReference type="GO" id="GO:0005525">
    <property type="term" value="F:GTP binding"/>
    <property type="evidence" value="ECO:0007669"/>
    <property type="project" value="InterPro"/>
</dbReference>
<dbReference type="Gene3D" id="1.10.238.10">
    <property type="entry name" value="EF-hand"/>
    <property type="match status" value="1"/>
</dbReference>
<dbReference type="RefSeq" id="XP_003388429.2">
    <property type="nucleotide sequence ID" value="XM_003388381.2"/>
</dbReference>
<feature type="transmembrane region" description="Helical" evidence="1">
    <location>
        <begin position="304"/>
        <end position="327"/>
    </location>
</feature>